<dbReference type="RefSeq" id="WP_253757612.1">
    <property type="nucleotide sequence ID" value="NZ_JAMZDZ010000001.1"/>
</dbReference>
<dbReference type="Gene3D" id="3.40.50.150">
    <property type="entry name" value="Vaccinia Virus protein VP39"/>
    <property type="match status" value="1"/>
</dbReference>
<comment type="caution">
    <text evidence="4">The sequence shown here is derived from an EMBL/GenBank/DDBJ whole genome shotgun (WGS) entry which is preliminary data.</text>
</comment>
<accession>A0ABV8LLD0</accession>
<feature type="domain" description="DNA methylase N-4/N-6" evidence="3">
    <location>
        <begin position="11"/>
        <end position="43"/>
    </location>
</feature>
<protein>
    <submittedName>
        <fullName evidence="4">DNA methyltransferase</fullName>
    </submittedName>
</protein>
<evidence type="ECO:0000313" key="4">
    <source>
        <dbReference type="EMBL" id="MFC4130589.1"/>
    </source>
</evidence>
<dbReference type="Pfam" id="PF01555">
    <property type="entry name" value="N6_N4_Mtase"/>
    <property type="match status" value="1"/>
</dbReference>
<dbReference type="InterPro" id="IPR002941">
    <property type="entry name" value="DNA_methylase_N4/N6"/>
</dbReference>
<evidence type="ECO:0000256" key="2">
    <source>
        <dbReference type="ARBA" id="ARBA00022679"/>
    </source>
</evidence>
<dbReference type="GO" id="GO:0032259">
    <property type="term" value="P:methylation"/>
    <property type="evidence" value="ECO:0007669"/>
    <property type="project" value="UniProtKB-KW"/>
</dbReference>
<dbReference type="SUPFAM" id="SSF53335">
    <property type="entry name" value="S-adenosyl-L-methionine-dependent methyltransferases"/>
    <property type="match status" value="1"/>
</dbReference>
<evidence type="ECO:0000259" key="3">
    <source>
        <dbReference type="Pfam" id="PF01555"/>
    </source>
</evidence>
<name>A0ABV8LLD0_9ACTN</name>
<keyword evidence="5" id="KW-1185">Reference proteome</keyword>
<dbReference type="Proteomes" id="UP001595816">
    <property type="component" value="Unassembled WGS sequence"/>
</dbReference>
<dbReference type="InterPro" id="IPR029063">
    <property type="entry name" value="SAM-dependent_MTases_sf"/>
</dbReference>
<dbReference type="EMBL" id="JBHSAY010000005">
    <property type="protein sequence ID" value="MFC4130589.1"/>
    <property type="molecule type" value="Genomic_DNA"/>
</dbReference>
<organism evidence="4 5">
    <name type="scientific">Hamadaea flava</name>
    <dbReference type="NCBI Taxonomy" id="1742688"/>
    <lineage>
        <taxon>Bacteria</taxon>
        <taxon>Bacillati</taxon>
        <taxon>Actinomycetota</taxon>
        <taxon>Actinomycetes</taxon>
        <taxon>Micromonosporales</taxon>
        <taxon>Micromonosporaceae</taxon>
        <taxon>Hamadaea</taxon>
    </lineage>
</organism>
<evidence type="ECO:0000256" key="1">
    <source>
        <dbReference type="ARBA" id="ARBA00022603"/>
    </source>
</evidence>
<gene>
    <name evidence="4" type="ORF">ACFOZ4_08225</name>
</gene>
<keyword evidence="1 4" id="KW-0489">Methyltransferase</keyword>
<sequence>MAAYGSLNHRPDVVVLDPFAGSGATLVEAAKMGCRVIGYDINPVATLVQRQALAEWDHEALAEAFKDVESRVKAEIDSLHMTKDGEHVLYYLWVSTVACPLCPGGAPPIELFSRYIFAQHAYPKRYPAAQATCPQCHAVVAVDLSADTRFTCHDCRWSGSFDGPVAGATMTCSAGHRTKIIDALGGQPPRQRMYAKLVLTLDGGRRYDPIGEFDEQLYSRAEQLLTENADKIVMPCGRLDSGYNTRQALSWGYREWRQFFNARQLYSLGLLGAAVRDLPISPEREALAALFSGVLEFNNLF</sequence>
<dbReference type="GO" id="GO:0008168">
    <property type="term" value="F:methyltransferase activity"/>
    <property type="evidence" value="ECO:0007669"/>
    <property type="project" value="UniProtKB-KW"/>
</dbReference>
<dbReference type="CDD" id="cd02440">
    <property type="entry name" value="AdoMet_MTases"/>
    <property type="match status" value="1"/>
</dbReference>
<reference evidence="5" key="1">
    <citation type="journal article" date="2019" name="Int. J. Syst. Evol. Microbiol.">
        <title>The Global Catalogue of Microorganisms (GCM) 10K type strain sequencing project: providing services to taxonomists for standard genome sequencing and annotation.</title>
        <authorList>
            <consortium name="The Broad Institute Genomics Platform"/>
            <consortium name="The Broad Institute Genome Sequencing Center for Infectious Disease"/>
            <person name="Wu L."/>
            <person name="Ma J."/>
        </authorList>
    </citation>
    <scope>NUCLEOTIDE SEQUENCE [LARGE SCALE GENOMIC DNA]</scope>
    <source>
        <strain evidence="5">CGMCC 4.7289</strain>
    </source>
</reference>
<proteinExistence type="predicted"/>
<keyword evidence="2" id="KW-0808">Transferase</keyword>
<evidence type="ECO:0000313" key="5">
    <source>
        <dbReference type="Proteomes" id="UP001595816"/>
    </source>
</evidence>